<evidence type="ECO:0000256" key="1">
    <source>
        <dbReference type="ARBA" id="ARBA00007888"/>
    </source>
</evidence>
<name>A0A7C4D888_STAMA</name>
<dbReference type="InterPro" id="IPR042243">
    <property type="entry name" value="HypD_1"/>
</dbReference>
<dbReference type="PANTHER" id="PTHR30149">
    <property type="entry name" value="HYDROGENASE PROTEIN ASSEMBLY PROTEIN HYPD"/>
    <property type="match status" value="1"/>
</dbReference>
<keyword evidence="3" id="KW-0408">Iron</keyword>
<dbReference type="InterPro" id="IPR002780">
    <property type="entry name" value="Hyd_form_HypD"/>
</dbReference>
<dbReference type="PIRSF" id="PIRSF005622">
    <property type="entry name" value="Hydrgn_mat_hypD"/>
    <property type="match status" value="1"/>
</dbReference>
<evidence type="ECO:0000313" key="4">
    <source>
        <dbReference type="EMBL" id="HGM58552.1"/>
    </source>
</evidence>
<evidence type="ECO:0000256" key="2">
    <source>
        <dbReference type="ARBA" id="ARBA00022723"/>
    </source>
</evidence>
<dbReference type="GO" id="GO:0070025">
    <property type="term" value="F:carbon monoxide binding"/>
    <property type="evidence" value="ECO:0007669"/>
    <property type="project" value="TreeGrafter"/>
</dbReference>
<reference evidence="4" key="1">
    <citation type="journal article" date="2020" name="mSystems">
        <title>Genome- and Community-Level Interaction Insights into Carbon Utilization and Element Cycling Functions of Hydrothermarchaeota in Hydrothermal Sediment.</title>
        <authorList>
            <person name="Zhou Z."/>
            <person name="Liu Y."/>
            <person name="Xu W."/>
            <person name="Pan J."/>
            <person name="Luo Z.H."/>
            <person name="Li M."/>
        </authorList>
    </citation>
    <scope>NUCLEOTIDE SEQUENCE [LARGE SCALE GENOMIC DNA]</scope>
    <source>
        <strain evidence="4">SpSt-642</strain>
    </source>
</reference>
<dbReference type="Gene3D" id="3.40.50.11750">
    <property type="entry name" value="HypD, alpha/beta domain 1"/>
    <property type="match status" value="2"/>
</dbReference>
<dbReference type="InterPro" id="IPR042244">
    <property type="entry name" value="HypD_2_sf"/>
</dbReference>
<dbReference type="PANTHER" id="PTHR30149:SF0">
    <property type="entry name" value="HYDROGENASE MATURATION FACTOR HYPD"/>
    <property type="match status" value="1"/>
</dbReference>
<gene>
    <name evidence="4" type="primary">hypD</name>
    <name evidence="4" type="ORF">ENU14_03050</name>
</gene>
<evidence type="ECO:0000256" key="3">
    <source>
        <dbReference type="ARBA" id="ARBA00023004"/>
    </source>
</evidence>
<dbReference type="GO" id="GO:0051539">
    <property type="term" value="F:4 iron, 4 sulfur cluster binding"/>
    <property type="evidence" value="ECO:0007669"/>
    <property type="project" value="TreeGrafter"/>
</dbReference>
<sequence length="378" mass="42827">MSIDLIIKRIYEKNPDARIIVDKIREYSSKLREKGYERIRIMNFCGTHEWTITHYGLRTLMPDNIDLIPGPGCPVCITPGYYVDLLIKLSMEDYTVLSYGDSYRLPGSNLKNIRSLYDARLAGGDTRVVYSFLDAIKIARENPGKRFIFFAIGFETTMATTSYPLKQGIVPDNLYILSAYRLTPPILKYLLENIKEISLDGIIAPGHVSSIIGAYSWIFAPRVFGIPTVVSGFEPVDVLISILYIIRMIYENKPDLVNEYTRVVKPFGNIIAKKIIWSVYRVVDAYWRGIGIVPSSGAVHNFNYSKHDLLYNLGLEDKPRIEDNLPGCKCSEIVIGLAKPIECPLFMKTCTPENPYGPCMVNIEGTCRIWAENTPIKL</sequence>
<accession>A0A7C4D888</accession>
<dbReference type="Gene3D" id="6.10.20.100">
    <property type="match status" value="1"/>
</dbReference>
<dbReference type="NCBIfam" id="TIGR00075">
    <property type="entry name" value="hypD"/>
    <property type="match status" value="1"/>
</dbReference>
<comment type="similarity">
    <text evidence="1">Belongs to the HypD family.</text>
</comment>
<keyword evidence="2" id="KW-0479">Metal-binding</keyword>
<dbReference type="GO" id="GO:0051604">
    <property type="term" value="P:protein maturation"/>
    <property type="evidence" value="ECO:0007669"/>
    <property type="project" value="TreeGrafter"/>
</dbReference>
<protein>
    <submittedName>
        <fullName evidence="4">Hydrogenase formation protein HypD</fullName>
    </submittedName>
</protein>
<dbReference type="AlphaFoldDB" id="A0A7C4D888"/>
<dbReference type="EMBL" id="DTBJ01000020">
    <property type="protein sequence ID" value="HGM58552.1"/>
    <property type="molecule type" value="Genomic_DNA"/>
</dbReference>
<comment type="caution">
    <text evidence="4">The sequence shown here is derived from an EMBL/GenBank/DDBJ whole genome shotgun (WGS) entry which is preliminary data.</text>
</comment>
<proteinExistence type="inferred from homology"/>
<dbReference type="Pfam" id="PF01924">
    <property type="entry name" value="HypD"/>
    <property type="match status" value="1"/>
</dbReference>
<organism evidence="4">
    <name type="scientific">Staphylothermus marinus</name>
    <dbReference type="NCBI Taxonomy" id="2280"/>
    <lineage>
        <taxon>Archaea</taxon>
        <taxon>Thermoproteota</taxon>
        <taxon>Thermoprotei</taxon>
        <taxon>Desulfurococcales</taxon>
        <taxon>Desulfurococcaceae</taxon>
        <taxon>Staphylothermus</taxon>
    </lineage>
</organism>
<dbReference type="GO" id="GO:0005506">
    <property type="term" value="F:iron ion binding"/>
    <property type="evidence" value="ECO:0007669"/>
    <property type="project" value="TreeGrafter"/>
</dbReference>